<name>A0ABS1R8Y3_9SPHI</name>
<feature type="domain" description="FecR protein" evidence="2">
    <location>
        <begin position="178"/>
        <end position="270"/>
    </location>
</feature>
<dbReference type="PIRSF" id="PIRSF018266">
    <property type="entry name" value="FecR"/>
    <property type="match status" value="1"/>
</dbReference>
<dbReference type="InterPro" id="IPR006860">
    <property type="entry name" value="FecR"/>
</dbReference>
<comment type="caution">
    <text evidence="4">The sequence shown here is derived from an EMBL/GenBank/DDBJ whole genome shotgun (WGS) entry which is preliminary data.</text>
</comment>
<dbReference type="Gene3D" id="2.60.120.1440">
    <property type="match status" value="1"/>
</dbReference>
<keyword evidence="1" id="KW-1133">Transmembrane helix</keyword>
<dbReference type="Gene3D" id="3.55.50.30">
    <property type="match status" value="1"/>
</dbReference>
<dbReference type="Pfam" id="PF16344">
    <property type="entry name" value="FecR_C"/>
    <property type="match status" value="1"/>
</dbReference>
<accession>A0ABS1R8Y3</accession>
<dbReference type="PANTHER" id="PTHR30273:SF2">
    <property type="entry name" value="PROTEIN FECR"/>
    <property type="match status" value="1"/>
</dbReference>
<dbReference type="Proteomes" id="UP000625283">
    <property type="component" value="Unassembled WGS sequence"/>
</dbReference>
<keyword evidence="1" id="KW-0812">Transmembrane</keyword>
<organism evidence="4 5">
    <name type="scientific">Sphingobacterium faecale</name>
    <dbReference type="NCBI Taxonomy" id="2803775"/>
    <lineage>
        <taxon>Bacteria</taxon>
        <taxon>Pseudomonadati</taxon>
        <taxon>Bacteroidota</taxon>
        <taxon>Sphingobacteriia</taxon>
        <taxon>Sphingobacteriales</taxon>
        <taxon>Sphingobacteriaceae</taxon>
        <taxon>Sphingobacterium</taxon>
    </lineage>
</organism>
<dbReference type="EMBL" id="JAERTY010000012">
    <property type="protein sequence ID" value="MBL1410985.1"/>
    <property type="molecule type" value="Genomic_DNA"/>
</dbReference>
<protein>
    <submittedName>
        <fullName evidence="4">FecR domain-containing protein</fullName>
    </submittedName>
</protein>
<keyword evidence="5" id="KW-1185">Reference proteome</keyword>
<evidence type="ECO:0000313" key="5">
    <source>
        <dbReference type="Proteomes" id="UP000625283"/>
    </source>
</evidence>
<gene>
    <name evidence="4" type="ORF">JKG61_19660</name>
</gene>
<dbReference type="InterPro" id="IPR032508">
    <property type="entry name" value="FecR_C"/>
</dbReference>
<evidence type="ECO:0000259" key="3">
    <source>
        <dbReference type="Pfam" id="PF16344"/>
    </source>
</evidence>
<sequence length="383" mass="43088">MDYKEEYAAIKLGELFAKEIQGQLSEEEAVLLRDMLDRSPIYRQAYESLQQEERQYLLKRIEQYDASAALASVLARAEQPAIKRRIRTLWYAAASVILLVSIATVTYFQLQEDPSRERTLVQNAADIPPGKNRAYITLADGRQITLDSGQNTVENKEGVLVYGNGEQVLTAAETTYATISTPVGGQYQITLPDGTKAWLNAASSLKYPTHFSESQRKVAVEGEVYFEVVSDKHKPFIVQSEGQYIEVLGTAFNIRNYGDHSITTLVHGKIALVNSFDHKVHILHPGDQARSDGTSITTSRVEATDFVAWKDGLIVNSDATLEETCYELERWYDVRFVFPKGFKNKEKAMNSLNKNEMLSSVLAALQHTYQVQFEISGKEVIVR</sequence>
<evidence type="ECO:0000259" key="2">
    <source>
        <dbReference type="Pfam" id="PF04773"/>
    </source>
</evidence>
<keyword evidence="1" id="KW-0472">Membrane</keyword>
<reference evidence="4 5" key="1">
    <citation type="submission" date="2021-01" db="EMBL/GenBank/DDBJ databases">
        <title>C459-1 draft genome sequence.</title>
        <authorList>
            <person name="Zhang X.-F."/>
        </authorList>
    </citation>
    <scope>NUCLEOTIDE SEQUENCE [LARGE SCALE GENOMIC DNA]</scope>
    <source>
        <strain evidence="5">C459-1</strain>
    </source>
</reference>
<evidence type="ECO:0000256" key="1">
    <source>
        <dbReference type="SAM" id="Phobius"/>
    </source>
</evidence>
<feature type="transmembrane region" description="Helical" evidence="1">
    <location>
        <begin position="89"/>
        <end position="110"/>
    </location>
</feature>
<dbReference type="Pfam" id="PF04773">
    <property type="entry name" value="FecR"/>
    <property type="match status" value="1"/>
</dbReference>
<evidence type="ECO:0000313" key="4">
    <source>
        <dbReference type="EMBL" id="MBL1410985.1"/>
    </source>
</evidence>
<dbReference type="RefSeq" id="WP_202104708.1">
    <property type="nucleotide sequence ID" value="NZ_JAERTY010000012.1"/>
</dbReference>
<dbReference type="InterPro" id="IPR012373">
    <property type="entry name" value="Ferrdict_sens_TM"/>
</dbReference>
<feature type="domain" description="Protein FecR C-terminal" evidence="3">
    <location>
        <begin position="318"/>
        <end position="382"/>
    </location>
</feature>
<dbReference type="PANTHER" id="PTHR30273">
    <property type="entry name" value="PERIPLASMIC SIGNAL SENSOR AND SIGMA FACTOR ACTIVATOR FECR-RELATED"/>
    <property type="match status" value="1"/>
</dbReference>
<proteinExistence type="predicted"/>